<evidence type="ECO:0000256" key="1">
    <source>
        <dbReference type="ARBA" id="ARBA00012528"/>
    </source>
</evidence>
<evidence type="ECO:0000259" key="4">
    <source>
        <dbReference type="PROSITE" id="PS50887"/>
    </source>
</evidence>
<keyword evidence="6" id="KW-1185">Reference proteome</keyword>
<dbReference type="InterPro" id="IPR050469">
    <property type="entry name" value="Diguanylate_Cyclase"/>
</dbReference>
<dbReference type="SMART" id="SM00267">
    <property type="entry name" value="GGDEF"/>
    <property type="match status" value="1"/>
</dbReference>
<dbReference type="KEGG" id="phb:HYN04_10115"/>
<dbReference type="GO" id="GO:0052621">
    <property type="term" value="F:diguanylate cyclase activity"/>
    <property type="evidence" value="ECO:0007669"/>
    <property type="project" value="UniProtKB-EC"/>
</dbReference>
<evidence type="ECO:0000256" key="3">
    <source>
        <dbReference type="SAM" id="Coils"/>
    </source>
</evidence>
<protein>
    <recommendedName>
        <fullName evidence="1">diguanylate cyclase</fullName>
        <ecNumber evidence="1">2.7.7.65</ecNumber>
    </recommendedName>
</protein>
<dbReference type="PANTHER" id="PTHR45138:SF9">
    <property type="entry name" value="DIGUANYLATE CYCLASE DGCM-RELATED"/>
    <property type="match status" value="1"/>
</dbReference>
<dbReference type="Proteomes" id="UP000247763">
    <property type="component" value="Chromosome"/>
</dbReference>
<reference evidence="6" key="1">
    <citation type="submission" date="2018-05" db="EMBL/GenBank/DDBJ databases">
        <title>Genome sequencing of Phenylobacterium sp. HYN0004.</title>
        <authorList>
            <person name="Yi H."/>
            <person name="Baek C."/>
        </authorList>
    </citation>
    <scope>NUCLEOTIDE SEQUENCE [LARGE SCALE GENOMIC DNA]</scope>
    <source>
        <strain evidence="6">HYN0004</strain>
    </source>
</reference>
<dbReference type="InterPro" id="IPR029787">
    <property type="entry name" value="Nucleotide_cyclase"/>
</dbReference>
<dbReference type="NCBIfam" id="TIGR00254">
    <property type="entry name" value="GGDEF"/>
    <property type="match status" value="1"/>
</dbReference>
<dbReference type="PANTHER" id="PTHR45138">
    <property type="entry name" value="REGULATORY COMPONENTS OF SENSORY TRANSDUCTION SYSTEM"/>
    <property type="match status" value="1"/>
</dbReference>
<dbReference type="OrthoDB" id="9812260at2"/>
<dbReference type="InterPro" id="IPR000160">
    <property type="entry name" value="GGDEF_dom"/>
</dbReference>
<evidence type="ECO:0000256" key="2">
    <source>
        <dbReference type="ARBA" id="ARBA00034247"/>
    </source>
</evidence>
<name>A0A2Z3I1H8_9CAUL</name>
<sequence length="238" mass="26030">MKITGARNQPFSDIRKRALVQAGAKVVGRGPTRPDETAFLGLSEADLTPAVQGAIRTLLTEIDDLRQEVARLKARLTQAEVLADQDALTPALNRRALMRELDRIRTFSHRYGSPAALVYIDLDDFKGVNDRFGHAAGDAALRAVAERLRSQVAGSDIVARMGGDEFAVVFTQASMAAAEARAWSLARALESSPIRFGEWSAPLHVSYGVAEITPDVESEEIVARADAAMYARRRERRT</sequence>
<dbReference type="EC" id="2.7.7.65" evidence="1"/>
<dbReference type="InterPro" id="IPR043128">
    <property type="entry name" value="Rev_trsase/Diguanyl_cyclase"/>
</dbReference>
<dbReference type="PROSITE" id="PS50887">
    <property type="entry name" value="GGDEF"/>
    <property type="match status" value="1"/>
</dbReference>
<feature type="domain" description="GGDEF" evidence="4">
    <location>
        <begin position="113"/>
        <end position="238"/>
    </location>
</feature>
<dbReference type="SUPFAM" id="SSF55073">
    <property type="entry name" value="Nucleotide cyclase"/>
    <property type="match status" value="1"/>
</dbReference>
<dbReference type="CDD" id="cd01949">
    <property type="entry name" value="GGDEF"/>
    <property type="match status" value="1"/>
</dbReference>
<dbReference type="Pfam" id="PF00990">
    <property type="entry name" value="GGDEF"/>
    <property type="match status" value="1"/>
</dbReference>
<dbReference type="AlphaFoldDB" id="A0A2Z3I1H8"/>
<accession>A0A2Z3I1H8</accession>
<evidence type="ECO:0000313" key="6">
    <source>
        <dbReference type="Proteomes" id="UP000247763"/>
    </source>
</evidence>
<keyword evidence="3" id="KW-0175">Coiled coil</keyword>
<gene>
    <name evidence="5" type="ORF">HYN04_10115</name>
</gene>
<dbReference type="EMBL" id="CP029479">
    <property type="protein sequence ID" value="AWM78819.1"/>
    <property type="molecule type" value="Genomic_DNA"/>
</dbReference>
<proteinExistence type="predicted"/>
<feature type="coiled-coil region" evidence="3">
    <location>
        <begin position="55"/>
        <end position="82"/>
    </location>
</feature>
<dbReference type="Gene3D" id="3.30.70.270">
    <property type="match status" value="1"/>
</dbReference>
<evidence type="ECO:0000313" key="5">
    <source>
        <dbReference type="EMBL" id="AWM78819.1"/>
    </source>
</evidence>
<organism evidence="5 6">
    <name type="scientific">Phenylobacterium parvum</name>
    <dbReference type="NCBI Taxonomy" id="2201350"/>
    <lineage>
        <taxon>Bacteria</taxon>
        <taxon>Pseudomonadati</taxon>
        <taxon>Pseudomonadota</taxon>
        <taxon>Alphaproteobacteria</taxon>
        <taxon>Caulobacterales</taxon>
        <taxon>Caulobacteraceae</taxon>
        <taxon>Phenylobacterium</taxon>
    </lineage>
</organism>
<comment type="catalytic activity">
    <reaction evidence="2">
        <text>2 GTP = 3',3'-c-di-GMP + 2 diphosphate</text>
        <dbReference type="Rhea" id="RHEA:24898"/>
        <dbReference type="ChEBI" id="CHEBI:33019"/>
        <dbReference type="ChEBI" id="CHEBI:37565"/>
        <dbReference type="ChEBI" id="CHEBI:58805"/>
        <dbReference type="EC" id="2.7.7.65"/>
    </reaction>
</comment>